<proteinExistence type="predicted"/>
<gene>
    <name evidence="1" type="ORF">PCASD_25390</name>
</gene>
<accession>A0A2N5SHQ9</accession>
<dbReference type="EMBL" id="PGCI01000874">
    <property type="protein sequence ID" value="PLW12766.1"/>
    <property type="molecule type" value="Genomic_DNA"/>
</dbReference>
<sequence>MSGGSPLFTEERLAYHKDKTGSDYSTYEISKAAAVTSLSSRILTCKASDFNLDSGCLFSMKPFHLAVNNPKEDEVSIRLANNTVVNSTHSG</sequence>
<protein>
    <submittedName>
        <fullName evidence="1">Uncharacterized protein</fullName>
    </submittedName>
</protein>
<reference evidence="1 2" key="1">
    <citation type="submission" date="2017-11" db="EMBL/GenBank/DDBJ databases">
        <title>De novo assembly and phasing of dikaryotic genomes from two isolates of Puccinia coronata f. sp. avenae, the causal agent of oat crown rust.</title>
        <authorList>
            <person name="Miller M.E."/>
            <person name="Zhang Y."/>
            <person name="Omidvar V."/>
            <person name="Sperschneider J."/>
            <person name="Schwessinger B."/>
            <person name="Raley C."/>
            <person name="Palmer J.M."/>
            <person name="Garnica D."/>
            <person name="Upadhyaya N."/>
            <person name="Rathjen J."/>
            <person name="Taylor J.M."/>
            <person name="Park R.F."/>
            <person name="Dodds P.N."/>
            <person name="Hirsch C.D."/>
            <person name="Kianian S.F."/>
            <person name="Figueroa M."/>
        </authorList>
    </citation>
    <scope>NUCLEOTIDE SEQUENCE [LARGE SCALE GENOMIC DNA]</scope>
    <source>
        <strain evidence="1">12SD80</strain>
    </source>
</reference>
<dbReference type="Proteomes" id="UP000235392">
    <property type="component" value="Unassembled WGS sequence"/>
</dbReference>
<evidence type="ECO:0000313" key="1">
    <source>
        <dbReference type="EMBL" id="PLW12766.1"/>
    </source>
</evidence>
<evidence type="ECO:0000313" key="2">
    <source>
        <dbReference type="Proteomes" id="UP000235392"/>
    </source>
</evidence>
<comment type="caution">
    <text evidence="1">The sequence shown here is derived from an EMBL/GenBank/DDBJ whole genome shotgun (WGS) entry which is preliminary data.</text>
</comment>
<organism evidence="1 2">
    <name type="scientific">Puccinia coronata f. sp. avenae</name>
    <dbReference type="NCBI Taxonomy" id="200324"/>
    <lineage>
        <taxon>Eukaryota</taxon>
        <taxon>Fungi</taxon>
        <taxon>Dikarya</taxon>
        <taxon>Basidiomycota</taxon>
        <taxon>Pucciniomycotina</taxon>
        <taxon>Pucciniomycetes</taxon>
        <taxon>Pucciniales</taxon>
        <taxon>Pucciniaceae</taxon>
        <taxon>Puccinia</taxon>
    </lineage>
</organism>
<dbReference type="AlphaFoldDB" id="A0A2N5SHQ9"/>
<name>A0A2N5SHQ9_9BASI</name>